<protein>
    <submittedName>
        <fullName evidence="4">Response regulator</fullName>
    </submittedName>
</protein>
<evidence type="ECO:0000256" key="1">
    <source>
        <dbReference type="ARBA" id="ARBA00022553"/>
    </source>
</evidence>
<organism evidence="4 5">
    <name type="scientific">Janthinobacterium agaricidamnosum NBRC 102515 = DSM 9628</name>
    <dbReference type="NCBI Taxonomy" id="1349767"/>
    <lineage>
        <taxon>Bacteria</taxon>
        <taxon>Pseudomonadati</taxon>
        <taxon>Pseudomonadota</taxon>
        <taxon>Betaproteobacteria</taxon>
        <taxon>Burkholderiales</taxon>
        <taxon>Oxalobacteraceae</taxon>
        <taxon>Janthinobacterium</taxon>
    </lineage>
</organism>
<evidence type="ECO:0000313" key="5">
    <source>
        <dbReference type="Proteomes" id="UP000027604"/>
    </source>
</evidence>
<evidence type="ECO:0000313" key="4">
    <source>
        <dbReference type="EMBL" id="CDG83160.1"/>
    </source>
</evidence>
<accession>W0V6D1</accession>
<dbReference type="InterPro" id="IPR011006">
    <property type="entry name" value="CheY-like_superfamily"/>
</dbReference>
<dbReference type="AlphaFoldDB" id="W0V6D1"/>
<dbReference type="Pfam" id="PF00072">
    <property type="entry name" value="Response_reg"/>
    <property type="match status" value="1"/>
</dbReference>
<dbReference type="GO" id="GO:0000160">
    <property type="term" value="P:phosphorelay signal transduction system"/>
    <property type="evidence" value="ECO:0007669"/>
    <property type="project" value="InterPro"/>
</dbReference>
<dbReference type="PANTHER" id="PTHR44591">
    <property type="entry name" value="STRESS RESPONSE REGULATOR PROTEIN 1"/>
    <property type="match status" value="1"/>
</dbReference>
<sequence length="134" mass="14471">MRTRQHLLYTIAIVDDNHDVREALLGLLRSYGHVALVFDSAAALLASPALEHCACIVSDVQMPDMNGLEMQAALQAAGRDTPLVFFTAFPDPAIRQRALDAGATCFLNKPFDVRALIACIGKAMDRQASCGKQA</sequence>
<dbReference type="KEGG" id="jag:GJA_2529"/>
<reference evidence="4 5" key="1">
    <citation type="journal article" date="2015" name="Genome Announc.">
        <title>Genome Sequence of Mushroom Soft-Rot Pathogen Janthinobacterium agaricidamnosum.</title>
        <authorList>
            <person name="Graupner K."/>
            <person name="Lackner G."/>
            <person name="Hertweck C."/>
        </authorList>
    </citation>
    <scope>NUCLEOTIDE SEQUENCE [LARGE SCALE GENOMIC DNA]</scope>
    <source>
        <strain evidence="5">NBRC 102515 / DSM 9628</strain>
    </source>
</reference>
<dbReference type="EMBL" id="HG322949">
    <property type="protein sequence ID" value="CDG83160.1"/>
    <property type="molecule type" value="Genomic_DNA"/>
</dbReference>
<evidence type="ECO:0000256" key="2">
    <source>
        <dbReference type="PROSITE-ProRule" id="PRU00169"/>
    </source>
</evidence>
<dbReference type="RefSeq" id="WP_038492384.1">
    <property type="nucleotide sequence ID" value="NZ_BCTH01000083.1"/>
</dbReference>
<keyword evidence="1 2" id="KW-0597">Phosphoprotein</keyword>
<name>W0V6D1_9BURK</name>
<dbReference type="PATRIC" id="fig|1349767.4.peg.4265"/>
<dbReference type="InterPro" id="IPR001789">
    <property type="entry name" value="Sig_transdc_resp-reg_receiver"/>
</dbReference>
<dbReference type="eggNOG" id="COG4566">
    <property type="taxonomic scope" value="Bacteria"/>
</dbReference>
<dbReference type="Gene3D" id="3.40.50.2300">
    <property type="match status" value="1"/>
</dbReference>
<dbReference type="PANTHER" id="PTHR44591:SF25">
    <property type="entry name" value="CHEMOTAXIS TWO-COMPONENT RESPONSE REGULATOR"/>
    <property type="match status" value="1"/>
</dbReference>
<dbReference type="Proteomes" id="UP000027604">
    <property type="component" value="Chromosome I"/>
</dbReference>
<proteinExistence type="predicted"/>
<evidence type="ECO:0000259" key="3">
    <source>
        <dbReference type="PROSITE" id="PS50110"/>
    </source>
</evidence>
<dbReference type="SUPFAM" id="SSF52172">
    <property type="entry name" value="CheY-like"/>
    <property type="match status" value="1"/>
</dbReference>
<dbReference type="HOGENOM" id="CLU_000445_69_8_4"/>
<feature type="domain" description="Response regulatory" evidence="3">
    <location>
        <begin position="10"/>
        <end position="124"/>
    </location>
</feature>
<dbReference type="InterPro" id="IPR050595">
    <property type="entry name" value="Bact_response_regulator"/>
</dbReference>
<keyword evidence="5" id="KW-1185">Reference proteome</keyword>
<feature type="modified residue" description="4-aspartylphosphate" evidence="2">
    <location>
        <position position="59"/>
    </location>
</feature>
<dbReference type="SMART" id="SM00448">
    <property type="entry name" value="REC"/>
    <property type="match status" value="1"/>
</dbReference>
<gene>
    <name evidence="4" type="ORF">GJA_2529</name>
</gene>
<dbReference type="STRING" id="1349767.GJA_2529"/>
<dbReference type="PROSITE" id="PS50110">
    <property type="entry name" value="RESPONSE_REGULATORY"/>
    <property type="match status" value="1"/>
</dbReference>